<feature type="binding site" evidence="9">
    <location>
        <begin position="16"/>
        <end position="23"/>
    </location>
    <ligand>
        <name>ATP</name>
        <dbReference type="ChEBI" id="CHEBI:30616"/>
    </ligand>
</feature>
<evidence type="ECO:0000256" key="9">
    <source>
        <dbReference type="HAMAP-Rule" id="MF_00328"/>
    </source>
</evidence>
<evidence type="ECO:0000259" key="10">
    <source>
        <dbReference type="PROSITE" id="PS50052"/>
    </source>
</evidence>
<dbReference type="SMART" id="SM00072">
    <property type="entry name" value="GuKc"/>
    <property type="match status" value="1"/>
</dbReference>
<dbReference type="PANTHER" id="PTHR23117:SF13">
    <property type="entry name" value="GUANYLATE KINASE"/>
    <property type="match status" value="1"/>
</dbReference>
<comment type="subcellular location">
    <subcellularLocation>
        <location evidence="9">Cytoplasm</location>
    </subcellularLocation>
</comment>
<sequence length="196" mass="21758">MSESGAPKGRLIIFSGPSGVGKTTILKQLHERCDLPLLESVSATTRPRRPGETDGVSYHYMAKDEFLTHVENDDFLEYTEVFGRGDLYGTLRAPVIEAIADGKWIILELDVVGALKVLKIHPDAITIFVHPGSVEELERRLRGRGTESEEALSRRLEVAKGELEASSHYEHIVYNTSVQQTVDEICQLLIAIAEKS</sequence>
<gene>
    <name evidence="9 11" type="primary">gmk</name>
    <name evidence="11" type="ORF">MFFC18_43800</name>
</gene>
<proteinExistence type="inferred from homology"/>
<dbReference type="Gene3D" id="3.30.63.10">
    <property type="entry name" value="Guanylate Kinase phosphate binding domain"/>
    <property type="match status" value="1"/>
</dbReference>
<accession>A0A5B9PGS5</accession>
<dbReference type="GO" id="GO:0005829">
    <property type="term" value="C:cytosol"/>
    <property type="evidence" value="ECO:0007669"/>
    <property type="project" value="TreeGrafter"/>
</dbReference>
<dbReference type="EMBL" id="CP042912">
    <property type="protein sequence ID" value="QEG24460.1"/>
    <property type="molecule type" value="Genomic_DNA"/>
</dbReference>
<dbReference type="SUPFAM" id="SSF52540">
    <property type="entry name" value="P-loop containing nucleoside triphosphate hydrolases"/>
    <property type="match status" value="1"/>
</dbReference>
<dbReference type="GO" id="GO:0005524">
    <property type="term" value="F:ATP binding"/>
    <property type="evidence" value="ECO:0007669"/>
    <property type="project" value="UniProtKB-UniRule"/>
</dbReference>
<dbReference type="RefSeq" id="WP_075083958.1">
    <property type="nucleotide sequence ID" value="NZ_CP042912.1"/>
</dbReference>
<dbReference type="HAMAP" id="MF_00328">
    <property type="entry name" value="Guanylate_kinase"/>
    <property type="match status" value="1"/>
</dbReference>
<dbReference type="InterPro" id="IPR020590">
    <property type="entry name" value="Guanylate_kinase_CS"/>
</dbReference>
<dbReference type="GO" id="GO:0004385">
    <property type="term" value="F:GMP kinase activity"/>
    <property type="evidence" value="ECO:0007669"/>
    <property type="project" value="UniProtKB-UniRule"/>
</dbReference>
<comment type="function">
    <text evidence="9">Essential for recycling GMP and indirectly, cGMP.</text>
</comment>
<evidence type="ECO:0000256" key="5">
    <source>
        <dbReference type="ARBA" id="ARBA00022741"/>
    </source>
</evidence>
<dbReference type="STRING" id="980251.GCA_001642875_01189"/>
<dbReference type="FunFam" id="3.30.63.10:FF:000002">
    <property type="entry name" value="Guanylate kinase 1"/>
    <property type="match status" value="1"/>
</dbReference>
<dbReference type="InterPro" id="IPR008145">
    <property type="entry name" value="GK/Ca_channel_bsu"/>
</dbReference>
<dbReference type="PROSITE" id="PS50052">
    <property type="entry name" value="GUANYLATE_KINASE_2"/>
    <property type="match status" value="1"/>
</dbReference>
<evidence type="ECO:0000256" key="4">
    <source>
        <dbReference type="ARBA" id="ARBA00022679"/>
    </source>
</evidence>
<dbReference type="PANTHER" id="PTHR23117">
    <property type="entry name" value="GUANYLATE KINASE-RELATED"/>
    <property type="match status" value="1"/>
</dbReference>
<dbReference type="Proteomes" id="UP000322214">
    <property type="component" value="Chromosome"/>
</dbReference>
<keyword evidence="5 9" id="KW-0547">Nucleotide-binding</keyword>
<dbReference type="Gene3D" id="3.40.50.300">
    <property type="entry name" value="P-loop containing nucleotide triphosphate hydrolases"/>
    <property type="match status" value="1"/>
</dbReference>
<comment type="catalytic activity">
    <reaction evidence="9">
        <text>GMP + ATP = GDP + ADP</text>
        <dbReference type="Rhea" id="RHEA:20780"/>
        <dbReference type="ChEBI" id="CHEBI:30616"/>
        <dbReference type="ChEBI" id="CHEBI:58115"/>
        <dbReference type="ChEBI" id="CHEBI:58189"/>
        <dbReference type="ChEBI" id="CHEBI:456216"/>
        <dbReference type="EC" id="2.7.4.8"/>
    </reaction>
</comment>
<dbReference type="InterPro" id="IPR017665">
    <property type="entry name" value="Guanylate_kinase"/>
</dbReference>
<keyword evidence="6 9" id="KW-0418">Kinase</keyword>
<feature type="domain" description="Guanylate kinase-like" evidence="10">
    <location>
        <begin position="9"/>
        <end position="190"/>
    </location>
</feature>
<reference evidence="11 12" key="1">
    <citation type="submission" date="2019-08" db="EMBL/GenBank/DDBJ databases">
        <title>Deep-cultivation of Planctomycetes and their phenomic and genomic characterization uncovers novel biology.</title>
        <authorList>
            <person name="Wiegand S."/>
            <person name="Jogler M."/>
            <person name="Boedeker C."/>
            <person name="Pinto D."/>
            <person name="Vollmers J."/>
            <person name="Rivas-Marin E."/>
            <person name="Kohn T."/>
            <person name="Peeters S.H."/>
            <person name="Heuer A."/>
            <person name="Rast P."/>
            <person name="Oberbeckmann S."/>
            <person name="Bunk B."/>
            <person name="Jeske O."/>
            <person name="Meyerdierks A."/>
            <person name="Storesund J.E."/>
            <person name="Kallscheuer N."/>
            <person name="Luecker S."/>
            <person name="Lage O.M."/>
            <person name="Pohl T."/>
            <person name="Merkel B.J."/>
            <person name="Hornburger P."/>
            <person name="Mueller R.-W."/>
            <person name="Bruemmer F."/>
            <person name="Labrenz M."/>
            <person name="Spormann A.M."/>
            <person name="Op den Camp H."/>
            <person name="Overmann J."/>
            <person name="Amann R."/>
            <person name="Jetten M.S.M."/>
            <person name="Mascher T."/>
            <person name="Medema M.H."/>
            <person name="Devos D.P."/>
            <person name="Kaster A.-K."/>
            <person name="Ovreas L."/>
            <person name="Rohde M."/>
            <person name="Galperin M.Y."/>
            <person name="Jogler C."/>
        </authorList>
    </citation>
    <scope>NUCLEOTIDE SEQUENCE [LARGE SCALE GENOMIC DNA]</scope>
    <source>
        <strain evidence="11 12">FC18</strain>
    </source>
</reference>
<dbReference type="KEGG" id="mff:MFFC18_43800"/>
<dbReference type="Pfam" id="PF00625">
    <property type="entry name" value="Guanylate_kin"/>
    <property type="match status" value="1"/>
</dbReference>
<protein>
    <recommendedName>
        <fullName evidence="3 9">Guanylate kinase</fullName>
        <ecNumber evidence="2 9">2.7.4.8</ecNumber>
    </recommendedName>
    <alternativeName>
        <fullName evidence="8 9">GMP kinase</fullName>
    </alternativeName>
</protein>
<dbReference type="NCBIfam" id="TIGR03263">
    <property type="entry name" value="guanyl_kin"/>
    <property type="match status" value="1"/>
</dbReference>
<comment type="similarity">
    <text evidence="1 9">Belongs to the guanylate kinase family.</text>
</comment>
<evidence type="ECO:0000313" key="11">
    <source>
        <dbReference type="EMBL" id="QEG24460.1"/>
    </source>
</evidence>
<name>A0A5B9PGS5_9BACT</name>
<evidence type="ECO:0000256" key="1">
    <source>
        <dbReference type="ARBA" id="ARBA00005790"/>
    </source>
</evidence>
<dbReference type="AlphaFoldDB" id="A0A5B9PGS5"/>
<evidence type="ECO:0000256" key="6">
    <source>
        <dbReference type="ARBA" id="ARBA00022777"/>
    </source>
</evidence>
<dbReference type="PROSITE" id="PS00856">
    <property type="entry name" value="GUANYLATE_KINASE_1"/>
    <property type="match status" value="1"/>
</dbReference>
<keyword evidence="12" id="KW-1185">Reference proteome</keyword>
<dbReference type="InterPro" id="IPR008144">
    <property type="entry name" value="Guanylate_kin-like_dom"/>
</dbReference>
<evidence type="ECO:0000313" key="12">
    <source>
        <dbReference type="Proteomes" id="UP000322214"/>
    </source>
</evidence>
<keyword evidence="7 9" id="KW-0067">ATP-binding</keyword>
<keyword evidence="4 9" id="KW-0808">Transferase</keyword>
<evidence type="ECO:0000256" key="2">
    <source>
        <dbReference type="ARBA" id="ARBA00012961"/>
    </source>
</evidence>
<evidence type="ECO:0000256" key="8">
    <source>
        <dbReference type="ARBA" id="ARBA00030128"/>
    </source>
</evidence>
<keyword evidence="9" id="KW-0963">Cytoplasm</keyword>
<evidence type="ECO:0000256" key="3">
    <source>
        <dbReference type="ARBA" id="ARBA00016296"/>
    </source>
</evidence>
<dbReference type="InterPro" id="IPR027417">
    <property type="entry name" value="P-loop_NTPase"/>
</dbReference>
<dbReference type="CDD" id="cd00071">
    <property type="entry name" value="GMPK"/>
    <property type="match status" value="1"/>
</dbReference>
<dbReference type="OrthoDB" id="9808150at2"/>
<dbReference type="EC" id="2.7.4.8" evidence="2 9"/>
<evidence type="ECO:0000256" key="7">
    <source>
        <dbReference type="ARBA" id="ARBA00022840"/>
    </source>
</evidence>
<organism evidence="11 12">
    <name type="scientific">Mariniblastus fucicola</name>
    <dbReference type="NCBI Taxonomy" id="980251"/>
    <lineage>
        <taxon>Bacteria</taxon>
        <taxon>Pseudomonadati</taxon>
        <taxon>Planctomycetota</taxon>
        <taxon>Planctomycetia</taxon>
        <taxon>Pirellulales</taxon>
        <taxon>Pirellulaceae</taxon>
        <taxon>Mariniblastus</taxon>
    </lineage>
</organism>